<dbReference type="GO" id="GO:0009231">
    <property type="term" value="P:riboflavin biosynthetic process"/>
    <property type="evidence" value="ECO:0007669"/>
    <property type="project" value="UniProtKB-KW"/>
</dbReference>
<dbReference type="EC" id="2.5.1.78" evidence="3 7"/>
<accession>A0AAD8MNW9</accession>
<comment type="catalytic activity">
    <reaction evidence="6 7">
        <text>(2S)-2-hydroxy-3-oxobutyl phosphate + 5-amino-6-(D-ribitylamino)uracil = 6,7-dimethyl-8-(1-D-ribityl)lumazine + phosphate + 2 H2O + H(+)</text>
        <dbReference type="Rhea" id="RHEA:26152"/>
        <dbReference type="ChEBI" id="CHEBI:15377"/>
        <dbReference type="ChEBI" id="CHEBI:15378"/>
        <dbReference type="ChEBI" id="CHEBI:15934"/>
        <dbReference type="ChEBI" id="CHEBI:43474"/>
        <dbReference type="ChEBI" id="CHEBI:58201"/>
        <dbReference type="ChEBI" id="CHEBI:58830"/>
        <dbReference type="EC" id="2.5.1.78"/>
    </reaction>
</comment>
<protein>
    <recommendedName>
        <fullName evidence="3 7">6,7-dimethyl-8-ribityllumazine synthase</fullName>
        <shortName evidence="7">DMRL synthase</shortName>
        <ecNumber evidence="3 7">2.5.1.78</ecNumber>
    </recommendedName>
</protein>
<evidence type="ECO:0000256" key="7">
    <source>
        <dbReference type="RuleBase" id="RU003795"/>
    </source>
</evidence>
<reference evidence="8" key="2">
    <citation type="submission" date="2023-05" db="EMBL/GenBank/DDBJ databases">
        <authorList>
            <person name="Schelkunov M.I."/>
        </authorList>
    </citation>
    <scope>NUCLEOTIDE SEQUENCE</scope>
    <source>
        <strain evidence="8">Hsosn_3</strain>
        <tissue evidence="8">Leaf</tissue>
    </source>
</reference>
<dbReference type="AlphaFoldDB" id="A0AAD8MNW9"/>
<dbReference type="GO" id="GO:0000906">
    <property type="term" value="F:6,7-dimethyl-8-ribityllumazine synthase activity"/>
    <property type="evidence" value="ECO:0007669"/>
    <property type="project" value="UniProtKB-EC"/>
</dbReference>
<dbReference type="Gene3D" id="3.40.50.960">
    <property type="entry name" value="Lumazine/riboflavin synthase"/>
    <property type="match status" value="1"/>
</dbReference>
<keyword evidence="9" id="KW-1185">Reference proteome</keyword>
<evidence type="ECO:0000256" key="2">
    <source>
        <dbReference type="ARBA" id="ARBA00007424"/>
    </source>
</evidence>
<comment type="pathway">
    <text evidence="1 7">Cofactor biosynthesis; riboflavin biosynthesis; riboflavin from 2-hydroxy-3-oxobutyl phosphate and 5-amino-6-(D-ribitylamino)uracil: step 1/2.</text>
</comment>
<proteinExistence type="inferred from homology"/>
<organism evidence="8 9">
    <name type="scientific">Heracleum sosnowskyi</name>
    <dbReference type="NCBI Taxonomy" id="360622"/>
    <lineage>
        <taxon>Eukaryota</taxon>
        <taxon>Viridiplantae</taxon>
        <taxon>Streptophyta</taxon>
        <taxon>Embryophyta</taxon>
        <taxon>Tracheophyta</taxon>
        <taxon>Spermatophyta</taxon>
        <taxon>Magnoliopsida</taxon>
        <taxon>eudicotyledons</taxon>
        <taxon>Gunneridae</taxon>
        <taxon>Pentapetalae</taxon>
        <taxon>asterids</taxon>
        <taxon>campanulids</taxon>
        <taxon>Apiales</taxon>
        <taxon>Apiaceae</taxon>
        <taxon>Apioideae</taxon>
        <taxon>apioid superclade</taxon>
        <taxon>Tordylieae</taxon>
        <taxon>Tordyliinae</taxon>
        <taxon>Heracleum</taxon>
    </lineage>
</organism>
<dbReference type="PANTHER" id="PTHR21058">
    <property type="entry name" value="6,7-DIMETHYL-8-RIBITYLLUMAZINE SYNTHASE DMRL SYNTHASE LUMAZINE SYNTHASE"/>
    <property type="match status" value="1"/>
</dbReference>
<evidence type="ECO:0000313" key="9">
    <source>
        <dbReference type="Proteomes" id="UP001237642"/>
    </source>
</evidence>
<sequence length="235" mass="25977">MGALVFVCLMFGCAILGVVFIGSWRMADVLEWFIARNHLAGYLVHGAKHQKWVLFQNNEMLVCFARGAVERACRIAVSRGIDSFKWCCGYRPEIFKFYFLVVMDSLKLVKKSQEWILLVFKLAWVEVVAEISKLVTETLLNGALKTFTRYSVKDENIDVVWVPGSFEIAVVAARLGKSKKYDAILCIGAVVRGDTTHYDAVSNSAASGILSASLSSAVPCVFGVLTTEDLGQAMD</sequence>
<dbReference type="SUPFAM" id="SSF52121">
    <property type="entry name" value="Lumazine synthase"/>
    <property type="match status" value="1"/>
</dbReference>
<evidence type="ECO:0000313" key="8">
    <source>
        <dbReference type="EMBL" id="KAK1379444.1"/>
    </source>
</evidence>
<dbReference type="InterPro" id="IPR036467">
    <property type="entry name" value="LS/RS_sf"/>
</dbReference>
<dbReference type="EMBL" id="JAUIZM010000006">
    <property type="protein sequence ID" value="KAK1379444.1"/>
    <property type="molecule type" value="Genomic_DNA"/>
</dbReference>
<dbReference type="InterPro" id="IPR034964">
    <property type="entry name" value="LS"/>
</dbReference>
<keyword evidence="5 7" id="KW-0808">Transferase</keyword>
<keyword evidence="4 7" id="KW-0686">Riboflavin biosynthesis</keyword>
<dbReference type="GO" id="GO:0009349">
    <property type="term" value="C:riboflavin synthase complex"/>
    <property type="evidence" value="ECO:0007669"/>
    <property type="project" value="UniProtKB-UniRule"/>
</dbReference>
<dbReference type="InterPro" id="IPR002180">
    <property type="entry name" value="LS/RS"/>
</dbReference>
<comment type="caution">
    <text evidence="8">The sequence shown here is derived from an EMBL/GenBank/DDBJ whole genome shotgun (WGS) entry which is preliminary data.</text>
</comment>
<dbReference type="Proteomes" id="UP001237642">
    <property type="component" value="Unassembled WGS sequence"/>
</dbReference>
<gene>
    <name evidence="8" type="ORF">POM88_026188</name>
</gene>
<evidence type="ECO:0000256" key="4">
    <source>
        <dbReference type="ARBA" id="ARBA00022619"/>
    </source>
</evidence>
<comment type="similarity">
    <text evidence="2 7">Belongs to the DMRL synthase family.</text>
</comment>
<dbReference type="CDD" id="cd09209">
    <property type="entry name" value="Lumazine_synthase-I"/>
    <property type="match status" value="1"/>
</dbReference>
<comment type="function">
    <text evidence="7">Catalyzes the formation of 6,7-dimethyl-8-ribityllumazine by condensation of 5-amino-6-(D-ribitylamino)uracil with 3,4-dihydroxy-2-butanone 4-phosphate. This is the penultimate step in the biosynthesis of riboflavin.</text>
</comment>
<evidence type="ECO:0000256" key="3">
    <source>
        <dbReference type="ARBA" id="ARBA00012664"/>
    </source>
</evidence>
<evidence type="ECO:0000256" key="5">
    <source>
        <dbReference type="ARBA" id="ARBA00022679"/>
    </source>
</evidence>
<evidence type="ECO:0000256" key="6">
    <source>
        <dbReference type="ARBA" id="ARBA00048785"/>
    </source>
</evidence>
<evidence type="ECO:0000256" key="1">
    <source>
        <dbReference type="ARBA" id="ARBA00004917"/>
    </source>
</evidence>
<reference evidence="8" key="1">
    <citation type="submission" date="2023-02" db="EMBL/GenBank/DDBJ databases">
        <title>Genome of toxic invasive species Heracleum sosnowskyi carries increased number of genes despite the absence of recent whole-genome duplications.</title>
        <authorList>
            <person name="Schelkunov M."/>
            <person name="Shtratnikova V."/>
            <person name="Makarenko M."/>
            <person name="Klepikova A."/>
            <person name="Omelchenko D."/>
            <person name="Novikova G."/>
            <person name="Obukhova E."/>
            <person name="Bogdanov V."/>
            <person name="Penin A."/>
            <person name="Logacheva M."/>
        </authorList>
    </citation>
    <scope>NUCLEOTIDE SEQUENCE</scope>
    <source>
        <strain evidence="8">Hsosn_3</strain>
        <tissue evidence="8">Leaf</tissue>
    </source>
</reference>
<dbReference type="PANTHER" id="PTHR21058:SF0">
    <property type="entry name" value="6,7-DIMETHYL-8-RIBITYLLUMAZINE SYNTHASE"/>
    <property type="match status" value="1"/>
</dbReference>
<dbReference type="Pfam" id="PF00885">
    <property type="entry name" value="DMRL_synthase"/>
    <property type="match status" value="1"/>
</dbReference>
<dbReference type="NCBIfam" id="TIGR00114">
    <property type="entry name" value="lumazine-synth"/>
    <property type="match status" value="1"/>
</dbReference>
<name>A0AAD8MNW9_9APIA</name>